<reference evidence="4" key="2">
    <citation type="submission" date="2023-01" db="EMBL/GenBank/DDBJ databases">
        <title>Human gut microbiome strain richness.</title>
        <authorList>
            <person name="Chen-Liaw A."/>
        </authorList>
    </citation>
    <scope>NUCLEOTIDE SEQUENCE</scope>
    <source>
        <strain evidence="4">1001283st1_G1_1001283B150217_161031</strain>
    </source>
</reference>
<gene>
    <name evidence="3" type="ORF">ERS852540_01709</name>
    <name evidence="4" type="ORF">PNE09_11280</name>
</gene>
<organism evidence="3 5">
    <name type="scientific">[Eubacterium] siraeum</name>
    <dbReference type="NCBI Taxonomy" id="39492"/>
    <lineage>
        <taxon>Bacteria</taxon>
        <taxon>Bacillati</taxon>
        <taxon>Bacillota</taxon>
        <taxon>Clostridia</taxon>
        <taxon>Eubacteriales</taxon>
        <taxon>Oscillospiraceae</taxon>
        <taxon>Oscillospiraceae incertae sedis</taxon>
    </lineage>
</organism>
<dbReference type="CDD" id="cd00093">
    <property type="entry name" value="HTH_XRE"/>
    <property type="match status" value="1"/>
</dbReference>
<dbReference type="Gene3D" id="1.10.260.40">
    <property type="entry name" value="lambda repressor-like DNA-binding domains"/>
    <property type="match status" value="1"/>
</dbReference>
<dbReference type="SMART" id="SM00530">
    <property type="entry name" value="HTH_XRE"/>
    <property type="match status" value="1"/>
</dbReference>
<protein>
    <submittedName>
        <fullName evidence="3">Helix-turn-helix domain</fullName>
    </submittedName>
    <submittedName>
        <fullName evidence="4">Helix-turn-helix transcriptional regulator</fullName>
    </submittedName>
</protein>
<dbReference type="InterPro" id="IPR010982">
    <property type="entry name" value="Lambda_DNA-bd_dom_sf"/>
</dbReference>
<dbReference type="InterPro" id="IPR001387">
    <property type="entry name" value="Cro/C1-type_HTH"/>
</dbReference>
<dbReference type="Proteomes" id="UP000095662">
    <property type="component" value="Unassembled WGS sequence"/>
</dbReference>
<accession>A0A174ZLU6</accession>
<dbReference type="PANTHER" id="PTHR46797:SF1">
    <property type="entry name" value="METHYLPHOSPHONATE SYNTHASE"/>
    <property type="match status" value="1"/>
</dbReference>
<name>A0A174ZLU6_9FIRM</name>
<dbReference type="EMBL" id="CZBY01000013">
    <property type="protein sequence ID" value="CUQ88373.1"/>
    <property type="molecule type" value="Genomic_DNA"/>
</dbReference>
<dbReference type="EMBL" id="JAQLXW010000018">
    <property type="protein sequence ID" value="MDB8004636.1"/>
    <property type="molecule type" value="Genomic_DNA"/>
</dbReference>
<feature type="domain" description="HTH cro/C1-type" evidence="2">
    <location>
        <begin position="8"/>
        <end position="62"/>
    </location>
</feature>
<dbReference type="PANTHER" id="PTHR46797">
    <property type="entry name" value="HTH-TYPE TRANSCRIPTIONAL REGULATOR"/>
    <property type="match status" value="1"/>
</dbReference>
<proteinExistence type="predicted"/>
<reference evidence="3 5" key="1">
    <citation type="submission" date="2015-09" db="EMBL/GenBank/DDBJ databases">
        <authorList>
            <consortium name="Pathogen Informatics"/>
        </authorList>
    </citation>
    <scope>NUCLEOTIDE SEQUENCE [LARGE SCALE GENOMIC DNA]</scope>
    <source>
        <strain evidence="3 5">2789STDY5834928</strain>
    </source>
</reference>
<dbReference type="AlphaFoldDB" id="A0A174ZLU6"/>
<dbReference type="GO" id="GO:0003700">
    <property type="term" value="F:DNA-binding transcription factor activity"/>
    <property type="evidence" value="ECO:0007669"/>
    <property type="project" value="TreeGrafter"/>
</dbReference>
<dbReference type="STRING" id="39492.ERS852540_01709"/>
<evidence type="ECO:0000259" key="2">
    <source>
        <dbReference type="PROSITE" id="PS50943"/>
    </source>
</evidence>
<dbReference type="InterPro" id="IPR050807">
    <property type="entry name" value="TransReg_Diox_bact_type"/>
</dbReference>
<evidence type="ECO:0000313" key="4">
    <source>
        <dbReference type="EMBL" id="MDB8004636.1"/>
    </source>
</evidence>
<evidence type="ECO:0000256" key="1">
    <source>
        <dbReference type="ARBA" id="ARBA00023125"/>
    </source>
</evidence>
<dbReference type="Proteomes" id="UP001210809">
    <property type="component" value="Unassembled WGS sequence"/>
</dbReference>
<dbReference type="SUPFAM" id="SSF47413">
    <property type="entry name" value="lambda repressor-like DNA-binding domains"/>
    <property type="match status" value="1"/>
</dbReference>
<dbReference type="Pfam" id="PF01381">
    <property type="entry name" value="HTH_3"/>
    <property type="match status" value="1"/>
</dbReference>
<dbReference type="GO" id="GO:0005829">
    <property type="term" value="C:cytosol"/>
    <property type="evidence" value="ECO:0007669"/>
    <property type="project" value="TreeGrafter"/>
</dbReference>
<dbReference type="GO" id="GO:0003677">
    <property type="term" value="F:DNA binding"/>
    <property type="evidence" value="ECO:0007669"/>
    <property type="project" value="UniProtKB-KW"/>
</dbReference>
<evidence type="ECO:0000313" key="3">
    <source>
        <dbReference type="EMBL" id="CUQ88373.1"/>
    </source>
</evidence>
<dbReference type="PROSITE" id="PS50943">
    <property type="entry name" value="HTH_CROC1"/>
    <property type="match status" value="1"/>
</dbReference>
<sequence>MNEFGNRLKKIRIEKNMSQKDFASRANIDKSMMCRYENGEKRPTYEALCSIAREHNISLDYLCGLQQSGTVSLIGLTDGQADCVRLLIDAFHEYNNTVRKRLSDEQYRVLGQILAEFLK</sequence>
<keyword evidence="1" id="KW-0238">DNA-binding</keyword>
<evidence type="ECO:0000313" key="5">
    <source>
        <dbReference type="Proteomes" id="UP000095662"/>
    </source>
</evidence>